<comment type="caution">
    <text evidence="1">The sequence shown here is derived from an EMBL/GenBank/DDBJ whole genome shotgun (WGS) entry which is preliminary data.</text>
</comment>
<name>A0ABV8U4Z4_9ACTN</name>
<organism evidence="1 2">
    <name type="scientific">Salininema proteolyticum</name>
    <dbReference type="NCBI Taxonomy" id="1607685"/>
    <lineage>
        <taxon>Bacteria</taxon>
        <taxon>Bacillati</taxon>
        <taxon>Actinomycetota</taxon>
        <taxon>Actinomycetes</taxon>
        <taxon>Glycomycetales</taxon>
        <taxon>Glycomycetaceae</taxon>
        <taxon>Salininema</taxon>
    </lineage>
</organism>
<proteinExistence type="predicted"/>
<evidence type="ECO:0000313" key="1">
    <source>
        <dbReference type="EMBL" id="MFC4337445.1"/>
    </source>
</evidence>
<dbReference type="Proteomes" id="UP001595823">
    <property type="component" value="Unassembled WGS sequence"/>
</dbReference>
<dbReference type="EMBL" id="JBHSDK010000033">
    <property type="protein sequence ID" value="MFC4337445.1"/>
    <property type="molecule type" value="Genomic_DNA"/>
</dbReference>
<evidence type="ECO:0000313" key="2">
    <source>
        <dbReference type="Proteomes" id="UP001595823"/>
    </source>
</evidence>
<dbReference type="RefSeq" id="WP_380624447.1">
    <property type="nucleotide sequence ID" value="NZ_JBHSDK010000033.1"/>
</dbReference>
<protein>
    <submittedName>
        <fullName evidence="1">Uncharacterized protein</fullName>
    </submittedName>
</protein>
<gene>
    <name evidence="1" type="ORF">ACFPET_19800</name>
</gene>
<accession>A0ABV8U4Z4</accession>
<keyword evidence="2" id="KW-1185">Reference proteome</keyword>
<reference evidence="2" key="1">
    <citation type="journal article" date="2019" name="Int. J. Syst. Evol. Microbiol.">
        <title>The Global Catalogue of Microorganisms (GCM) 10K type strain sequencing project: providing services to taxonomists for standard genome sequencing and annotation.</title>
        <authorList>
            <consortium name="The Broad Institute Genomics Platform"/>
            <consortium name="The Broad Institute Genome Sequencing Center for Infectious Disease"/>
            <person name="Wu L."/>
            <person name="Ma J."/>
        </authorList>
    </citation>
    <scope>NUCLEOTIDE SEQUENCE [LARGE SCALE GENOMIC DNA]</scope>
    <source>
        <strain evidence="2">IBRC-M 10908</strain>
    </source>
</reference>
<sequence>MPIILDTLMWDSSVVTIVKSSGRQTLWVHVDGERAALVHIGGRFLLPHRGWQLPGLVRDWMLDVALRAHAIANLIGGADHYLERRPMEMVAGA</sequence>